<accession>A0ABY6YXD6</accession>
<proteinExistence type="predicted"/>
<dbReference type="RefSeq" id="WP_268042333.1">
    <property type="nucleotide sequence ID" value="NZ_CP104064.1"/>
</dbReference>
<evidence type="ECO:0000313" key="1">
    <source>
        <dbReference type="EMBL" id="WAH35265.1"/>
    </source>
</evidence>
<keyword evidence="2" id="KW-1185">Reference proteome</keyword>
<dbReference type="Proteomes" id="UP001164803">
    <property type="component" value="Chromosome"/>
</dbReference>
<evidence type="ECO:0000313" key="2">
    <source>
        <dbReference type="Proteomes" id="UP001164803"/>
    </source>
</evidence>
<dbReference type="EMBL" id="CP104064">
    <property type="protein sequence ID" value="WAH35265.1"/>
    <property type="molecule type" value="Genomic_DNA"/>
</dbReference>
<sequence>MPSLIAFNMITCNSPQQNSGTYIGEVNINGLDANQKQNAGQTGTYGAFIVNGNFNYMFDGLEVIDAPILDSDVKSSLSGQV</sequence>
<gene>
    <name evidence="1" type="ORF">NZD86_13195</name>
</gene>
<protein>
    <recommendedName>
        <fullName evidence="3">Spore germination protein gerPA/gerPF</fullName>
    </recommendedName>
</protein>
<name>A0ABY6YXD6_9BACL</name>
<reference evidence="1" key="1">
    <citation type="submission" date="2022-08" db="EMBL/GenBank/DDBJ databases">
        <title>Alicyclobacillus dauci DSM2870, complete genome.</title>
        <authorList>
            <person name="Wang Q."/>
            <person name="Cai R."/>
            <person name="Wang Z."/>
        </authorList>
    </citation>
    <scope>NUCLEOTIDE SEQUENCE</scope>
    <source>
        <strain evidence="1">DSM 28700</strain>
    </source>
</reference>
<organism evidence="1 2">
    <name type="scientific">Alicyclobacillus dauci</name>
    <dbReference type="NCBI Taxonomy" id="1475485"/>
    <lineage>
        <taxon>Bacteria</taxon>
        <taxon>Bacillati</taxon>
        <taxon>Bacillota</taxon>
        <taxon>Bacilli</taxon>
        <taxon>Bacillales</taxon>
        <taxon>Alicyclobacillaceae</taxon>
        <taxon>Alicyclobacillus</taxon>
    </lineage>
</organism>
<evidence type="ECO:0008006" key="3">
    <source>
        <dbReference type="Google" id="ProtNLM"/>
    </source>
</evidence>